<evidence type="ECO:0000256" key="2">
    <source>
        <dbReference type="ARBA" id="ARBA00023136"/>
    </source>
</evidence>
<evidence type="ECO:0000256" key="6">
    <source>
        <dbReference type="HAMAP-Rule" id="MF_01186"/>
    </source>
</evidence>
<comment type="function">
    <text evidence="6">Together with LptD, is involved in the assembly of lipopolysaccharide (LPS) at the surface of the outer membrane. Required for the proper assembly of LptD. Binds LPS and may serve as the LPS recognition site at the outer membrane.</text>
</comment>
<gene>
    <name evidence="6" type="primary">lptE</name>
    <name evidence="7" type="ORF">I7X39_15785</name>
</gene>
<keyword evidence="1 6" id="KW-0732">Signal</keyword>
<keyword evidence="5 6" id="KW-0449">Lipoprotein</keyword>
<dbReference type="Pfam" id="PF04390">
    <property type="entry name" value="LptE"/>
    <property type="match status" value="1"/>
</dbReference>
<dbReference type="GO" id="GO:0043165">
    <property type="term" value="P:Gram-negative-bacterium-type cell outer membrane assembly"/>
    <property type="evidence" value="ECO:0007669"/>
    <property type="project" value="UniProtKB-UniRule"/>
</dbReference>
<evidence type="ECO:0000256" key="1">
    <source>
        <dbReference type="ARBA" id="ARBA00022729"/>
    </source>
</evidence>
<dbReference type="RefSeq" id="WP_198112122.1">
    <property type="nucleotide sequence ID" value="NZ_JAEDAK010000011.1"/>
</dbReference>
<evidence type="ECO:0000313" key="8">
    <source>
        <dbReference type="Proteomes" id="UP000613266"/>
    </source>
</evidence>
<sequence>MTVPRRGALALLVGAGLAGCGFRLRGAPSFAFERLHLAGFDARSPLREALEAQLPRLPLQLTAQRAQAQVVLEALKESHHKLAVASTAAGQVREWQLHLVLDYRLITPAEDVLLPATQLRLVRDLSTTEAATLAKEYEEADLRRAMQVEAVNLLLRRLAAVRLR</sequence>
<dbReference type="GO" id="GO:1990351">
    <property type="term" value="C:transporter complex"/>
    <property type="evidence" value="ECO:0007669"/>
    <property type="project" value="TreeGrafter"/>
</dbReference>
<dbReference type="GO" id="GO:0009279">
    <property type="term" value="C:cell outer membrane"/>
    <property type="evidence" value="ECO:0007669"/>
    <property type="project" value="UniProtKB-SubCell"/>
</dbReference>
<proteinExistence type="inferred from homology"/>
<dbReference type="Proteomes" id="UP000613266">
    <property type="component" value="Unassembled WGS sequence"/>
</dbReference>
<comment type="subunit">
    <text evidence="6">Component of the lipopolysaccharide transport and assembly complex. Interacts with LptD.</text>
</comment>
<dbReference type="InterPro" id="IPR007485">
    <property type="entry name" value="LPS_assembly_LptE"/>
</dbReference>
<evidence type="ECO:0000256" key="3">
    <source>
        <dbReference type="ARBA" id="ARBA00023139"/>
    </source>
</evidence>
<protein>
    <recommendedName>
        <fullName evidence="6">LPS-assembly lipoprotein LptE</fullName>
    </recommendedName>
</protein>
<keyword evidence="4 6" id="KW-0998">Cell outer membrane</keyword>
<evidence type="ECO:0000256" key="4">
    <source>
        <dbReference type="ARBA" id="ARBA00023237"/>
    </source>
</evidence>
<dbReference type="Gene3D" id="3.30.160.150">
    <property type="entry name" value="Lipoprotein like domain"/>
    <property type="match status" value="1"/>
</dbReference>
<name>A0A931J7R6_9BURK</name>
<reference evidence="7" key="1">
    <citation type="submission" date="2020-12" db="EMBL/GenBank/DDBJ databases">
        <title>The genome sequence of Inhella sp. 1Y17.</title>
        <authorList>
            <person name="Liu Y."/>
        </authorList>
    </citation>
    <scope>NUCLEOTIDE SEQUENCE</scope>
    <source>
        <strain evidence="7">1Y17</strain>
    </source>
</reference>
<evidence type="ECO:0000313" key="7">
    <source>
        <dbReference type="EMBL" id="MBH9578352.1"/>
    </source>
</evidence>
<evidence type="ECO:0000256" key="5">
    <source>
        <dbReference type="ARBA" id="ARBA00023288"/>
    </source>
</evidence>
<keyword evidence="8" id="KW-1185">Reference proteome</keyword>
<dbReference type="PANTHER" id="PTHR38098">
    <property type="entry name" value="LPS-ASSEMBLY LIPOPROTEIN LPTE"/>
    <property type="match status" value="1"/>
</dbReference>
<dbReference type="PANTHER" id="PTHR38098:SF1">
    <property type="entry name" value="LPS-ASSEMBLY LIPOPROTEIN LPTE"/>
    <property type="match status" value="1"/>
</dbReference>
<accession>A0A931J7R6</accession>
<comment type="similarity">
    <text evidence="6">Belongs to the LptE lipoprotein family.</text>
</comment>
<organism evidence="7 8">
    <name type="scientific">Inhella proteolytica</name>
    <dbReference type="NCBI Taxonomy" id="2795029"/>
    <lineage>
        <taxon>Bacteria</taxon>
        <taxon>Pseudomonadati</taxon>
        <taxon>Pseudomonadota</taxon>
        <taxon>Betaproteobacteria</taxon>
        <taxon>Burkholderiales</taxon>
        <taxon>Sphaerotilaceae</taxon>
        <taxon>Inhella</taxon>
    </lineage>
</organism>
<dbReference type="HAMAP" id="MF_01186">
    <property type="entry name" value="LPS_assembly_LptE"/>
    <property type="match status" value="1"/>
</dbReference>
<dbReference type="GO" id="GO:0001530">
    <property type="term" value="F:lipopolysaccharide binding"/>
    <property type="evidence" value="ECO:0007669"/>
    <property type="project" value="TreeGrafter"/>
</dbReference>
<dbReference type="AlphaFoldDB" id="A0A931J7R6"/>
<dbReference type="GO" id="GO:0015920">
    <property type="term" value="P:lipopolysaccharide transport"/>
    <property type="evidence" value="ECO:0007669"/>
    <property type="project" value="TreeGrafter"/>
</dbReference>
<keyword evidence="2 6" id="KW-0472">Membrane</keyword>
<comment type="caution">
    <text evidence="7">The sequence shown here is derived from an EMBL/GenBank/DDBJ whole genome shotgun (WGS) entry which is preliminary data.</text>
</comment>
<dbReference type="EMBL" id="JAEDAK010000011">
    <property type="protein sequence ID" value="MBH9578352.1"/>
    <property type="molecule type" value="Genomic_DNA"/>
</dbReference>
<comment type="subcellular location">
    <subcellularLocation>
        <location evidence="6">Cell outer membrane</location>
        <topology evidence="6">Lipid-anchor</topology>
    </subcellularLocation>
</comment>
<dbReference type="PROSITE" id="PS51257">
    <property type="entry name" value="PROKAR_LIPOPROTEIN"/>
    <property type="match status" value="1"/>
</dbReference>
<keyword evidence="3 6" id="KW-0564">Palmitate</keyword>